<dbReference type="InterPro" id="IPR049900">
    <property type="entry name" value="PKS_mFAS_DH"/>
</dbReference>
<dbReference type="SMART" id="SM00822">
    <property type="entry name" value="PKS_KR"/>
    <property type="match status" value="1"/>
</dbReference>
<dbReference type="InterPro" id="IPR014030">
    <property type="entry name" value="Ketoacyl_synth_N"/>
</dbReference>
<evidence type="ECO:0000259" key="12">
    <source>
        <dbReference type="PROSITE" id="PS52004"/>
    </source>
</evidence>
<proteinExistence type="predicted"/>
<dbReference type="PROSITE" id="PS00012">
    <property type="entry name" value="PHOSPHOPANTETHEINE"/>
    <property type="match status" value="1"/>
</dbReference>
<dbReference type="PROSITE" id="PS00606">
    <property type="entry name" value="KS3_1"/>
    <property type="match status" value="1"/>
</dbReference>
<evidence type="ECO:0000256" key="10">
    <source>
        <dbReference type="SAM" id="MobiDB-lite"/>
    </source>
</evidence>
<dbReference type="PANTHER" id="PTHR43775">
    <property type="entry name" value="FATTY ACID SYNTHASE"/>
    <property type="match status" value="1"/>
</dbReference>
<sequence length="2529" mass="270389">MTPQPPHACVPIAVVGSACRLPGGITTLDELWSALVEGRDLVGEVPPERFDPARWLDAHAPWRPGKTYTIAGGFLDDIHGFDAGYFGMSPREAGRTDPQQRIFLELAVEALDDAGIAAASLAGSDTAVYGGVSSPAFGVMQGLEEMSTDAYTMTGGATSNVANRVSHVLDLRGPSLAVDTACSSALVALHHACEALRTGRCQMALAGGVHVLLSPFEFVGFAKASMLSPTGRCRTFSAAADGYVRAEGGGLVVLKPLSRALADGDRVQSVILGSAVNTDGHTPGLAQPSAQAQEALLREVYDTLDVEADDVAYLEMHGTGTPMGDPTECRAVGQALGARRTPGRLLPVGSVKSQLGHLEPASGMAGMFKAMMVLRHGQVPANLHALPLNPQIDFDQLGLAPATGIRPLDRPSGKRAVAGVNSFGFGGANAHVVLAAGPAQDRPTARPEGAGPLPVVVSARTPGAAVTAARRMAERLAACEEYDFYDVAYTACRRRGHREHRAAVLADSPTEAATLLRRLADGEQPVAGALAVAAEQGRVALAFSGNGSQWPGMGADLLAADPVFRAAVADADDALRPLLGWSVLEELTADAGSRRPETTDVAQPLLFAVQVGVVAMLKALGVRPAGVVGHSSGEMAAAWAAGALELDAAARVVVARSRAQAATAGDWGMAAVAVDEEGARSLLEPYAGRLEIAGVNTARDVTVSGERTALAELGRSLGQRDVFFQDLGLEYAFHSHAMDGLEEGLLAELAGLKPQRAHTPYASATSGTVLTGREMDAAYWWRNLRHPVLFADAVGQLRERGCDIFVEVGPHPVLSGYLRRLASDQRLSSPATVVPTMSRDVPGPTAIRAAAGHLLAAGAQTDTDVFFPRPGRVVDLPAYPWERERHWNGGPGSWVRRCGDGTIDHPLLGERAAVAEPTWHGAFDPARVPWLEGHRIAEAVLMPATGFVEMALSAGRRAWDTATEITDLMIPNALVLPFDDDRQVHIQTTLSTEDGLVRIASRSEGTEAWQEHARGRVRRLLEPRPDRLDIDRATAELSERWTAQDFYHSIEKVGVRYGPDFLVLDEDLLIGGDQALTRYSTKADLSDYQAHPALLDGAVQTGLVLLEDMTAQGVPHLPASVDRVRAWQSLPSAGHFHARLRARSGRESLLDLAVLDLQGQVCLRLDGVRLRRVDRPRTTLHHVTAMRAASRPGQDLGPSPLPNPSDVARECEPALRTLRSAACRADRGQVFDAARELTAHFGAAALAELVPGAGTGTFTVADLIEAGVPHPYAKLLDVLLETARRHGLVTAQGSGEARRWQLVRTPEPHERFRELTRRHPGLAVELTLLGTCGTQLPEVLRGTRAPTDVLLAETNRSLLEELYAESGMFWFGTRAVRTALTALVRNWPADRPLRILEVGAGSGGTTALLLPVLPPERTQYVYTDLSDAFLPRARRRFRSHDFVDYRTLDLDQDPVAQGLPEAGFDIVVAGQALHTASDLRQTLDHLGRLLADGGHLLITETHDPSTTVLLFGLFTEFWQQRDTELRPDGPLLPADVWTSLLTQAGYSDTVALQQSGADTEGETSHEPTGTATTSVLMARRPHRTQPSAQPVGPAASSQETHAWIIAAEPTHDRLVDALARQLQSGAEDATRVCRAPLSTDPAHWSALLNQRPGNLGVVLLLSEETDAGPRLDMARTVHHIMALRALATSAGGRDDIALWLITPPTGALPAPERPLVPEAATVWGVGRCLGTEYPHLTVRRISFERGSRTETDAARLAAELTDPTDEDEILLTRSGRFVPRIHARPALTVTSQASEGSSFALRMRDPGRAYRLAWVPAQAPRPGPDEVLISVHAAALNYRDVLQALGLIPLTVPKHGETGTEDTAHKDGAFAALGLECAGVVTDVGSRVTGYKVGDRVFGFGTDTLRSHATIQEALVGHIPDGMDFHQATTLPAVYLTIHHSLHRLARLVPGETVLVHGAAGGVGLAALHYAAHVGAHVIATAGTPAKRDLLRLLGVRHVLDSRSLDFAHQVKDLTDGQGVDVVLNSLAGEAIGRGLEAMRSGGRFIELGKRDLYGNSRLLLRPFLNNLTMSAVGDINELLTHHPEIANEEGPEFAKRVSDGVYRPILHHVYPADRVTDAFEALQHSRHIGKVVISLDPQPHLEDHPTPVTMDPQATYLVTGGLGGFGAATARWLTRRGARHLALVGRRGANTPEAPTLLDDLRQAGAHVTTHTADVSDITAMRTVLDTVDTPEHPLKGVVHAAAVFDDAPLSDLTDERLQRVLAPKAAGAAVLDELTRHRDLELFLLDSSVTGLVGNLHQSNYVAANVFLEALARARRQAKCPALAVGWGPVADVGHVARNDMNAYLQTIGLPPVPPAELLLPLGSLLTCGEDVAVLAKVDWSRARRLGPALSAPRFSTVLPPDGNNGKSDDTLLRQLATATPEDAVALLTEALTQTLANILQTTTDRLPSDRPLTQLGIDSLMGTELTSAVRQRLRCDIPVLEIVNSTSISDLARRCHHRLNRHTTAPPPPPETADSTGRPLPPTASR</sequence>
<dbReference type="Gene3D" id="3.10.129.110">
    <property type="entry name" value="Polyketide synthase dehydratase"/>
    <property type="match status" value="1"/>
</dbReference>
<evidence type="ECO:0000259" key="11">
    <source>
        <dbReference type="PROSITE" id="PS50075"/>
    </source>
</evidence>
<keyword evidence="6" id="KW-0045">Antibiotic biosynthesis</keyword>
<evidence type="ECO:0000256" key="8">
    <source>
        <dbReference type="ARBA" id="ARBA00023315"/>
    </source>
</evidence>
<dbReference type="InterPro" id="IPR001227">
    <property type="entry name" value="Ac_transferase_dom_sf"/>
</dbReference>
<keyword evidence="15" id="KW-1185">Reference proteome</keyword>
<dbReference type="InterPro" id="IPR009081">
    <property type="entry name" value="PP-bd_ACP"/>
</dbReference>
<dbReference type="InterPro" id="IPR016036">
    <property type="entry name" value="Malonyl_transacylase_ACP-bd"/>
</dbReference>
<keyword evidence="8" id="KW-0012">Acyltransferase</keyword>
<dbReference type="Pfam" id="PF08659">
    <property type="entry name" value="KR"/>
    <property type="match status" value="1"/>
</dbReference>
<evidence type="ECO:0000256" key="2">
    <source>
        <dbReference type="ARBA" id="ARBA00022450"/>
    </source>
</evidence>
<dbReference type="InterPro" id="IPR013149">
    <property type="entry name" value="ADH-like_C"/>
</dbReference>
<feature type="domain" description="Ketosynthase family 3 (KS3)" evidence="12">
    <location>
        <begin position="9"/>
        <end position="436"/>
    </location>
</feature>
<dbReference type="Gene3D" id="3.90.180.10">
    <property type="entry name" value="Medium-chain alcohol dehydrogenases, catalytic domain"/>
    <property type="match status" value="1"/>
</dbReference>
<dbReference type="InterPro" id="IPR016035">
    <property type="entry name" value="Acyl_Trfase/lysoPLipase"/>
</dbReference>
<dbReference type="Gene3D" id="3.40.366.10">
    <property type="entry name" value="Malonyl-Coenzyme A Acyl Carrier Protein, domain 2"/>
    <property type="match status" value="1"/>
</dbReference>
<dbReference type="PROSITE" id="PS52019">
    <property type="entry name" value="PKS_MFAS_DH"/>
    <property type="match status" value="1"/>
</dbReference>
<dbReference type="InterPro" id="IPR020806">
    <property type="entry name" value="PKS_PP-bd"/>
</dbReference>
<feature type="region of interest" description="N-terminal hotdog fold" evidence="9">
    <location>
        <begin position="905"/>
        <end position="1024"/>
    </location>
</feature>
<dbReference type="SMART" id="SM00826">
    <property type="entry name" value="PKS_DH"/>
    <property type="match status" value="1"/>
</dbReference>
<dbReference type="InterPro" id="IPR013217">
    <property type="entry name" value="Methyltransf_12"/>
</dbReference>
<dbReference type="SUPFAM" id="SSF47336">
    <property type="entry name" value="ACP-like"/>
    <property type="match status" value="1"/>
</dbReference>
<dbReference type="Gene3D" id="3.30.70.3290">
    <property type="match status" value="1"/>
</dbReference>
<dbReference type="SUPFAM" id="SSF52151">
    <property type="entry name" value="FabD/lysophospholipase-like"/>
    <property type="match status" value="1"/>
</dbReference>
<dbReference type="SUPFAM" id="SSF50129">
    <property type="entry name" value="GroES-like"/>
    <property type="match status" value="1"/>
</dbReference>
<dbReference type="InterPro" id="IPR029063">
    <property type="entry name" value="SAM-dependent_MTases_sf"/>
</dbReference>
<dbReference type="InterPro" id="IPR020843">
    <property type="entry name" value="ER"/>
</dbReference>
<name>A0A2N8PHM6_STRNR</name>
<dbReference type="InterPro" id="IPR011032">
    <property type="entry name" value="GroES-like_sf"/>
</dbReference>
<dbReference type="SMART" id="SM00825">
    <property type="entry name" value="PKS_KS"/>
    <property type="match status" value="1"/>
</dbReference>
<dbReference type="SUPFAM" id="SSF51735">
    <property type="entry name" value="NAD(P)-binding Rossmann-fold domains"/>
    <property type="match status" value="3"/>
</dbReference>
<accession>A0A2N8PHM6</accession>
<feature type="domain" description="Carrier" evidence="11">
    <location>
        <begin position="2428"/>
        <end position="2502"/>
    </location>
</feature>
<dbReference type="PROSITE" id="PS50075">
    <property type="entry name" value="CARRIER"/>
    <property type="match status" value="1"/>
</dbReference>
<keyword evidence="2" id="KW-0596">Phosphopantetheine</keyword>
<dbReference type="InterPro" id="IPR018201">
    <property type="entry name" value="Ketoacyl_synth_AS"/>
</dbReference>
<dbReference type="InterPro" id="IPR016039">
    <property type="entry name" value="Thiolase-like"/>
</dbReference>
<comment type="pathway">
    <text evidence="1">Antibiotic biosynthesis.</text>
</comment>
<dbReference type="GO" id="GO:0004312">
    <property type="term" value="F:fatty acid synthase activity"/>
    <property type="evidence" value="ECO:0007669"/>
    <property type="project" value="TreeGrafter"/>
</dbReference>
<dbReference type="InterPro" id="IPR013968">
    <property type="entry name" value="PKS_KR"/>
</dbReference>
<feature type="active site" description="Proton donor; for dehydratase activity" evidence="9">
    <location>
        <position position="1096"/>
    </location>
</feature>
<dbReference type="Proteomes" id="UP000236047">
    <property type="component" value="Unassembled WGS sequence"/>
</dbReference>
<evidence type="ECO:0000256" key="4">
    <source>
        <dbReference type="ARBA" id="ARBA00022679"/>
    </source>
</evidence>
<dbReference type="InterPro" id="IPR013154">
    <property type="entry name" value="ADH-like_N"/>
</dbReference>
<dbReference type="CDD" id="cd00833">
    <property type="entry name" value="PKS"/>
    <property type="match status" value="1"/>
</dbReference>
<dbReference type="Pfam" id="PF00550">
    <property type="entry name" value="PP-binding"/>
    <property type="match status" value="1"/>
</dbReference>
<dbReference type="SUPFAM" id="SSF55048">
    <property type="entry name" value="Probable ACP-binding domain of malonyl-CoA ACP transacylase"/>
    <property type="match status" value="1"/>
</dbReference>
<dbReference type="InterPro" id="IPR050091">
    <property type="entry name" value="PKS_NRPS_Biosynth_Enz"/>
</dbReference>
<dbReference type="EMBL" id="LJSN01000002">
    <property type="protein sequence ID" value="PNE40517.1"/>
    <property type="molecule type" value="Genomic_DNA"/>
</dbReference>
<keyword evidence="4" id="KW-0808">Transferase</keyword>
<dbReference type="GO" id="GO:0017000">
    <property type="term" value="P:antibiotic biosynthetic process"/>
    <property type="evidence" value="ECO:0007669"/>
    <property type="project" value="UniProtKB-KW"/>
</dbReference>
<dbReference type="SUPFAM" id="SSF53335">
    <property type="entry name" value="S-adenosyl-L-methionine-dependent methyltransferases"/>
    <property type="match status" value="1"/>
</dbReference>
<evidence type="ECO:0000256" key="9">
    <source>
        <dbReference type="PROSITE-ProRule" id="PRU01363"/>
    </source>
</evidence>
<organism evidence="14 15">
    <name type="scientific">Streptomyces noursei</name>
    <name type="common">Streptomyces albulus</name>
    <dbReference type="NCBI Taxonomy" id="1971"/>
    <lineage>
        <taxon>Bacteria</taxon>
        <taxon>Bacillati</taxon>
        <taxon>Actinomycetota</taxon>
        <taxon>Actinomycetes</taxon>
        <taxon>Kitasatosporales</taxon>
        <taxon>Streptomycetaceae</taxon>
        <taxon>Streptomyces</taxon>
    </lineage>
</organism>
<gene>
    <name evidence="14" type="ORF">AOB60_06265</name>
</gene>
<dbReference type="PROSITE" id="PS52004">
    <property type="entry name" value="KS3_2"/>
    <property type="match status" value="1"/>
</dbReference>
<evidence type="ECO:0000259" key="13">
    <source>
        <dbReference type="PROSITE" id="PS52019"/>
    </source>
</evidence>
<dbReference type="RefSeq" id="WP_102923093.1">
    <property type="nucleotide sequence ID" value="NZ_LJSN01000002.1"/>
</dbReference>
<dbReference type="SMART" id="SM00827">
    <property type="entry name" value="PKS_AT"/>
    <property type="match status" value="1"/>
</dbReference>
<reference evidence="15" key="1">
    <citation type="submission" date="2015-09" db="EMBL/GenBank/DDBJ databases">
        <authorList>
            <person name="Graham D.E."/>
            <person name="Mahan K.M."/>
            <person name="Klingeman D.M."/>
            <person name="Fida T."/>
            <person name="Giannone R.J."/>
            <person name="Hettich R.L."/>
            <person name="Parry R.J."/>
            <person name="Spain J.C."/>
        </authorList>
    </citation>
    <scope>NUCLEOTIDE SEQUENCE [LARGE SCALE GENOMIC DNA]</scope>
    <source>
        <strain evidence="15">JCM 4701</strain>
    </source>
</reference>
<evidence type="ECO:0000313" key="15">
    <source>
        <dbReference type="Proteomes" id="UP000236047"/>
    </source>
</evidence>
<evidence type="ECO:0000256" key="5">
    <source>
        <dbReference type="ARBA" id="ARBA00022857"/>
    </source>
</evidence>
<dbReference type="SMART" id="SM00829">
    <property type="entry name" value="PKS_ER"/>
    <property type="match status" value="1"/>
</dbReference>
<dbReference type="InterPro" id="IPR006162">
    <property type="entry name" value="Ppantetheine_attach_site"/>
</dbReference>
<keyword evidence="7" id="KW-0511">Multifunctional enzyme</keyword>
<dbReference type="GO" id="GO:0031177">
    <property type="term" value="F:phosphopantetheine binding"/>
    <property type="evidence" value="ECO:0007669"/>
    <property type="project" value="InterPro"/>
</dbReference>
<dbReference type="InterPro" id="IPR042104">
    <property type="entry name" value="PKS_dehydratase_sf"/>
</dbReference>
<dbReference type="Gene3D" id="1.10.1200.10">
    <property type="entry name" value="ACP-like"/>
    <property type="match status" value="1"/>
</dbReference>
<dbReference type="Pfam" id="PF16197">
    <property type="entry name" value="KAsynt_C_assoc"/>
    <property type="match status" value="1"/>
</dbReference>
<dbReference type="Pfam" id="PF08242">
    <property type="entry name" value="Methyltransf_12"/>
    <property type="match status" value="1"/>
</dbReference>
<dbReference type="FunFam" id="3.40.50.720:FF:000209">
    <property type="entry name" value="Polyketide synthase Pks12"/>
    <property type="match status" value="1"/>
</dbReference>
<dbReference type="InterPro" id="IPR014043">
    <property type="entry name" value="Acyl_transferase_dom"/>
</dbReference>
<dbReference type="SUPFAM" id="SSF53901">
    <property type="entry name" value="Thiolase-like"/>
    <property type="match status" value="1"/>
</dbReference>
<dbReference type="Pfam" id="PF21089">
    <property type="entry name" value="PKS_DH_N"/>
    <property type="match status" value="1"/>
</dbReference>
<dbReference type="CDD" id="cd05195">
    <property type="entry name" value="enoyl_red"/>
    <property type="match status" value="1"/>
</dbReference>
<dbReference type="GO" id="GO:0016491">
    <property type="term" value="F:oxidoreductase activity"/>
    <property type="evidence" value="ECO:0007669"/>
    <property type="project" value="InterPro"/>
</dbReference>
<dbReference type="InterPro" id="IPR036736">
    <property type="entry name" value="ACP-like_sf"/>
</dbReference>
<dbReference type="InterPro" id="IPR036291">
    <property type="entry name" value="NAD(P)-bd_dom_sf"/>
</dbReference>
<dbReference type="GO" id="GO:0004315">
    <property type="term" value="F:3-oxoacyl-[acyl-carrier-protein] synthase activity"/>
    <property type="evidence" value="ECO:0007669"/>
    <property type="project" value="InterPro"/>
</dbReference>
<comment type="caution">
    <text evidence="14">The sequence shown here is derived from an EMBL/GenBank/DDBJ whole genome shotgun (WGS) entry which is preliminary data.</text>
</comment>
<dbReference type="GO" id="GO:0006633">
    <property type="term" value="P:fatty acid biosynthetic process"/>
    <property type="evidence" value="ECO:0007669"/>
    <property type="project" value="InterPro"/>
</dbReference>
<evidence type="ECO:0000313" key="14">
    <source>
        <dbReference type="EMBL" id="PNE40517.1"/>
    </source>
</evidence>
<dbReference type="InterPro" id="IPR057326">
    <property type="entry name" value="KR_dom"/>
</dbReference>
<dbReference type="InterPro" id="IPR020841">
    <property type="entry name" value="PKS_Beta-ketoAc_synthase_dom"/>
</dbReference>
<keyword evidence="3" id="KW-0597">Phosphoprotein</keyword>
<feature type="region of interest" description="Disordered" evidence="10">
    <location>
        <begin position="2503"/>
        <end position="2529"/>
    </location>
</feature>
<dbReference type="InterPro" id="IPR049551">
    <property type="entry name" value="PKS_DH_C"/>
</dbReference>
<dbReference type="Gene3D" id="3.40.50.720">
    <property type="entry name" value="NAD(P)-binding Rossmann-like Domain"/>
    <property type="match status" value="3"/>
</dbReference>
<dbReference type="SMART" id="SM00823">
    <property type="entry name" value="PKS_PP"/>
    <property type="match status" value="1"/>
</dbReference>
<evidence type="ECO:0000256" key="6">
    <source>
        <dbReference type="ARBA" id="ARBA00023194"/>
    </source>
</evidence>
<feature type="domain" description="PKS/mFAS DH" evidence="13">
    <location>
        <begin position="905"/>
        <end position="1179"/>
    </location>
</feature>
<protein>
    <submittedName>
        <fullName evidence="14">Uncharacterized protein</fullName>
    </submittedName>
</protein>
<feature type="region of interest" description="C-terminal hotdog fold" evidence="9">
    <location>
        <begin position="1038"/>
        <end position="1179"/>
    </location>
</feature>
<dbReference type="InterPro" id="IPR032821">
    <property type="entry name" value="PKS_assoc"/>
</dbReference>
<dbReference type="InterPro" id="IPR014031">
    <property type="entry name" value="Ketoacyl_synth_C"/>
</dbReference>
<evidence type="ECO:0000256" key="7">
    <source>
        <dbReference type="ARBA" id="ARBA00023268"/>
    </source>
</evidence>
<keyword evidence="5" id="KW-0521">NADP</keyword>
<dbReference type="Pfam" id="PF00698">
    <property type="entry name" value="Acyl_transf_1"/>
    <property type="match status" value="1"/>
</dbReference>
<dbReference type="CDD" id="cd02440">
    <property type="entry name" value="AdoMet_MTases"/>
    <property type="match status" value="1"/>
</dbReference>
<dbReference type="InterPro" id="IPR049552">
    <property type="entry name" value="PKS_DH_N"/>
</dbReference>
<dbReference type="Pfam" id="PF02801">
    <property type="entry name" value="Ketoacyl-synt_C"/>
    <property type="match status" value="1"/>
</dbReference>
<dbReference type="Gene3D" id="3.40.47.10">
    <property type="match status" value="1"/>
</dbReference>
<dbReference type="PANTHER" id="PTHR43775:SF37">
    <property type="entry name" value="SI:DKEY-61P9.11"/>
    <property type="match status" value="1"/>
</dbReference>
<dbReference type="Pfam" id="PF08240">
    <property type="entry name" value="ADH_N"/>
    <property type="match status" value="1"/>
</dbReference>
<dbReference type="Pfam" id="PF00107">
    <property type="entry name" value="ADH_zinc_N"/>
    <property type="match status" value="1"/>
</dbReference>
<dbReference type="InterPro" id="IPR020807">
    <property type="entry name" value="PKS_DH"/>
</dbReference>
<dbReference type="Pfam" id="PF00109">
    <property type="entry name" value="ketoacyl-synt"/>
    <property type="match status" value="1"/>
</dbReference>
<dbReference type="Pfam" id="PF14765">
    <property type="entry name" value="PS-DH"/>
    <property type="match status" value="1"/>
</dbReference>
<dbReference type="Gene3D" id="3.40.50.150">
    <property type="entry name" value="Vaccinia Virus protein VP39"/>
    <property type="match status" value="1"/>
</dbReference>
<feature type="active site" description="Proton acceptor; for dehydratase activity" evidence="9">
    <location>
        <position position="934"/>
    </location>
</feature>
<evidence type="ECO:0000256" key="3">
    <source>
        <dbReference type="ARBA" id="ARBA00022553"/>
    </source>
</evidence>
<evidence type="ECO:0000256" key="1">
    <source>
        <dbReference type="ARBA" id="ARBA00004792"/>
    </source>
</evidence>